<dbReference type="SUPFAM" id="SSF52058">
    <property type="entry name" value="L domain-like"/>
    <property type="match status" value="1"/>
</dbReference>
<comment type="caution">
    <text evidence="5">The sequence shown here is derived from an EMBL/GenBank/DDBJ whole genome shotgun (WGS) entry which is preliminary data.</text>
</comment>
<keyword evidence="4" id="KW-0812">Transmembrane</keyword>
<dbReference type="EMBL" id="JAVFWL010000003">
    <property type="protein sequence ID" value="KAK6746066.1"/>
    <property type="molecule type" value="Genomic_DNA"/>
</dbReference>
<keyword evidence="6" id="KW-1185">Reference proteome</keyword>
<name>A0ABR1D9G1_NECAM</name>
<dbReference type="InterPro" id="IPR032675">
    <property type="entry name" value="LRR_dom_sf"/>
</dbReference>
<dbReference type="PANTHER" id="PTHR18849:SF0">
    <property type="entry name" value="CILIA- AND FLAGELLA-ASSOCIATED PROTEIN 410-RELATED"/>
    <property type="match status" value="1"/>
</dbReference>
<dbReference type="PANTHER" id="PTHR18849">
    <property type="entry name" value="LEUCINE RICH REPEAT PROTEIN"/>
    <property type="match status" value="1"/>
</dbReference>
<protein>
    <recommendedName>
        <fullName evidence="7">Leucine Rich repeat-containing domain protein</fullName>
    </recommendedName>
</protein>
<evidence type="ECO:0000313" key="5">
    <source>
        <dbReference type="EMBL" id="KAK6746066.1"/>
    </source>
</evidence>
<keyword evidence="1" id="KW-0433">Leucine-rich repeat</keyword>
<keyword evidence="4" id="KW-0472">Membrane</keyword>
<sequence>MNSLFVDEWTNIHVQKKSILLRSRLFFLFFTIVYEFVYHMNRHMVALTDSTVYIRTKCSVEAVKKLNLWGCDIDDISICERMVNIEVLSLSVNRVETLQPLKNCTRLVELYLRKNNIQSFTEFEYLRELRNLRVLWIDENPCTKSGDYRHRILRILPQLTKLDDRPVTLDDHMEAQQDDSAPECDMHASMISLHSARSSRSSVTVHDAMTQSLYGRAIVDTVMQPQMVSYGDASDEERLPPPRDPHSLRGSRLSMMSQSMLPSIMTQSIYEPAHEERGDEDWGDFSLEEETRPLSMDAIANRMCMSMHEARRTPTSSSYGRSVSAPRRRIHTRRQSQSPARDVRIGKIMSAVSVLLDELDADGLRAVIEQAQDRMKKQW</sequence>
<evidence type="ECO:0000256" key="1">
    <source>
        <dbReference type="ARBA" id="ARBA00022614"/>
    </source>
</evidence>
<organism evidence="5 6">
    <name type="scientific">Necator americanus</name>
    <name type="common">Human hookworm</name>
    <dbReference type="NCBI Taxonomy" id="51031"/>
    <lineage>
        <taxon>Eukaryota</taxon>
        <taxon>Metazoa</taxon>
        <taxon>Ecdysozoa</taxon>
        <taxon>Nematoda</taxon>
        <taxon>Chromadorea</taxon>
        <taxon>Rhabditida</taxon>
        <taxon>Rhabditina</taxon>
        <taxon>Rhabditomorpha</taxon>
        <taxon>Strongyloidea</taxon>
        <taxon>Ancylostomatidae</taxon>
        <taxon>Bunostominae</taxon>
        <taxon>Necator</taxon>
    </lineage>
</organism>
<evidence type="ECO:0000313" key="6">
    <source>
        <dbReference type="Proteomes" id="UP001303046"/>
    </source>
</evidence>
<feature type="region of interest" description="Disordered" evidence="3">
    <location>
        <begin position="310"/>
        <end position="340"/>
    </location>
</feature>
<feature type="region of interest" description="Disordered" evidence="3">
    <location>
        <begin position="231"/>
        <end position="250"/>
    </location>
</feature>
<evidence type="ECO:0000256" key="2">
    <source>
        <dbReference type="ARBA" id="ARBA00022737"/>
    </source>
</evidence>
<feature type="compositionally biased region" description="Basic and acidic residues" evidence="3">
    <location>
        <begin position="236"/>
        <end position="247"/>
    </location>
</feature>
<accession>A0ABR1D9G1</accession>
<feature type="transmembrane region" description="Helical" evidence="4">
    <location>
        <begin position="20"/>
        <end position="38"/>
    </location>
</feature>
<dbReference type="Pfam" id="PF14580">
    <property type="entry name" value="LRR_9"/>
    <property type="match status" value="1"/>
</dbReference>
<reference evidence="5 6" key="1">
    <citation type="submission" date="2023-08" db="EMBL/GenBank/DDBJ databases">
        <title>A Necator americanus chromosomal reference genome.</title>
        <authorList>
            <person name="Ilik V."/>
            <person name="Petrzelkova K.J."/>
            <person name="Pardy F."/>
            <person name="Fuh T."/>
            <person name="Niatou-Singa F.S."/>
            <person name="Gouil Q."/>
            <person name="Baker L."/>
            <person name="Ritchie M.E."/>
            <person name="Jex A.R."/>
            <person name="Gazzola D."/>
            <person name="Li H."/>
            <person name="Toshio Fujiwara R."/>
            <person name="Zhan B."/>
            <person name="Aroian R.V."/>
            <person name="Pafco B."/>
            <person name="Schwarz E.M."/>
        </authorList>
    </citation>
    <scope>NUCLEOTIDE SEQUENCE [LARGE SCALE GENOMIC DNA]</scope>
    <source>
        <strain evidence="5 6">Aroian</strain>
        <tissue evidence="5">Whole animal</tissue>
    </source>
</reference>
<proteinExistence type="predicted"/>
<dbReference type="Gene3D" id="3.80.10.10">
    <property type="entry name" value="Ribonuclease Inhibitor"/>
    <property type="match status" value="1"/>
</dbReference>
<keyword evidence="2" id="KW-0677">Repeat</keyword>
<evidence type="ECO:0008006" key="7">
    <source>
        <dbReference type="Google" id="ProtNLM"/>
    </source>
</evidence>
<dbReference type="InterPro" id="IPR001611">
    <property type="entry name" value="Leu-rich_rpt"/>
</dbReference>
<keyword evidence="4" id="KW-1133">Transmembrane helix</keyword>
<evidence type="ECO:0000256" key="4">
    <source>
        <dbReference type="SAM" id="Phobius"/>
    </source>
</evidence>
<dbReference type="Proteomes" id="UP001303046">
    <property type="component" value="Unassembled WGS sequence"/>
</dbReference>
<gene>
    <name evidence="5" type="primary">Necator_chrIII.g13046</name>
    <name evidence="5" type="ORF">RB195_012279</name>
</gene>
<evidence type="ECO:0000256" key="3">
    <source>
        <dbReference type="SAM" id="MobiDB-lite"/>
    </source>
</evidence>
<dbReference type="PROSITE" id="PS51450">
    <property type="entry name" value="LRR"/>
    <property type="match status" value="1"/>
</dbReference>